<sequence length="315" mass="35015">MYICYFLLRHTLCTLCGLCSGAYKYKTSAHSSSSDSTIMTSFIHSVRLGQTEPGVPEIGLGASDTSCLGVSTIKTRRDTRVVTSCTQDLEIFKDTLCASALRDHKDVTEHFETVTISRRSNDKDAAADYKTTPFGFFVDNRYDTRGEHSLLYIYSTQDERMVFDGFATSPGKFNDLVRYETEDRAFCLRKNTTLDLYPVNDPDVTAATAFEKMKRSDVCGFVILVTQAKEKKKEYVTIAEDRCGTRSMSGLMVQTDGASTRASHANLLKGKTTSQKFSNVKLEHTGAPIHIYKVAILITQETGKGEKGVVKTLQD</sequence>
<reference evidence="1" key="1">
    <citation type="journal article" date="2018" name="J. Virol.">
        <title>Crustacean Genome Exploration Reveals the Evolutionary Origin of White Spot Syndrome Virus.</title>
        <authorList>
            <person name="Kawato S."/>
            <person name="Shitara A."/>
            <person name="Wang Y."/>
            <person name="Nozaki R."/>
            <person name="Kondo H."/>
            <person name="Hirono I."/>
        </authorList>
    </citation>
    <scope>NUCLEOTIDE SEQUENCE</scope>
    <source>
        <strain evidence="1">TUMSAT-1</strain>
    </source>
</reference>
<comment type="caution">
    <text evidence="1">The sequence shown here is derived from an EMBL/GenBank/DDBJ whole genome shotgun (WGS) entry which is preliminary data.</text>
</comment>
<evidence type="ECO:0000313" key="1">
    <source>
        <dbReference type="EMBL" id="GBG35393.1"/>
    </source>
</evidence>
<accession>A0A401IP47</accession>
<proteinExistence type="predicted"/>
<name>A0A401IP47_9VIRU</name>
<dbReference type="EMBL" id="BFCC01000006">
    <property type="protein sequence ID" value="GBG35393.1"/>
    <property type="molecule type" value="Genomic_DNA"/>
</dbReference>
<protein>
    <submittedName>
        <fullName evidence="1">Wsv390-like protein</fullName>
    </submittedName>
</protein>
<organism evidence="1">
    <name type="scientific">Hemigrapsus takanoi nimavirus</name>
    <dbReference type="NCBI Taxonomy" id="2133792"/>
    <lineage>
        <taxon>Viruses</taxon>
        <taxon>Viruses incertae sedis</taxon>
        <taxon>Naldaviricetes</taxon>
        <taxon>Nimaviridae</taxon>
    </lineage>
</organism>